<evidence type="ECO:0000256" key="3">
    <source>
        <dbReference type="ARBA" id="ARBA00022475"/>
    </source>
</evidence>
<feature type="transmembrane region" description="Helical" evidence="9">
    <location>
        <begin position="12"/>
        <end position="32"/>
    </location>
</feature>
<feature type="domain" description="Tripartite ATP-independent periplasmic transporters DctQ component" evidence="10">
    <location>
        <begin position="20"/>
        <end position="146"/>
    </location>
</feature>
<dbReference type="InterPro" id="IPR055348">
    <property type="entry name" value="DctQ"/>
</dbReference>
<dbReference type="PANTHER" id="PTHR35011">
    <property type="entry name" value="2,3-DIKETO-L-GULONATE TRAP TRANSPORTER SMALL PERMEASE PROTEIN YIAM"/>
    <property type="match status" value="1"/>
</dbReference>
<evidence type="ECO:0000256" key="1">
    <source>
        <dbReference type="ARBA" id="ARBA00004429"/>
    </source>
</evidence>
<evidence type="ECO:0000256" key="5">
    <source>
        <dbReference type="ARBA" id="ARBA00022692"/>
    </source>
</evidence>
<dbReference type="RefSeq" id="WP_258424710.1">
    <property type="nucleotide sequence ID" value="NZ_JANSUY010000020.1"/>
</dbReference>
<feature type="transmembrane region" description="Helical" evidence="9">
    <location>
        <begin position="124"/>
        <end position="145"/>
    </location>
</feature>
<organism evidence="11 12">
    <name type="scientific">Aquiflexum gelatinilyticum</name>
    <dbReference type="NCBI Taxonomy" id="2961943"/>
    <lineage>
        <taxon>Bacteria</taxon>
        <taxon>Pseudomonadati</taxon>
        <taxon>Bacteroidota</taxon>
        <taxon>Cytophagia</taxon>
        <taxon>Cytophagales</taxon>
        <taxon>Cyclobacteriaceae</taxon>
        <taxon>Aquiflexum</taxon>
    </lineage>
</organism>
<evidence type="ECO:0000256" key="6">
    <source>
        <dbReference type="ARBA" id="ARBA00022989"/>
    </source>
</evidence>
<dbReference type="GO" id="GO:0015740">
    <property type="term" value="P:C4-dicarboxylate transport"/>
    <property type="evidence" value="ECO:0007669"/>
    <property type="project" value="TreeGrafter"/>
</dbReference>
<evidence type="ECO:0000259" key="10">
    <source>
        <dbReference type="Pfam" id="PF04290"/>
    </source>
</evidence>
<keyword evidence="6 9" id="KW-1133">Transmembrane helix</keyword>
<accession>A0A9X2SZT6</accession>
<keyword evidence="12" id="KW-1185">Reference proteome</keyword>
<dbReference type="Proteomes" id="UP001142175">
    <property type="component" value="Unassembled WGS sequence"/>
</dbReference>
<comment type="subcellular location">
    <subcellularLocation>
        <location evidence="1">Cell inner membrane</location>
        <topology evidence="1">Multi-pass membrane protein</topology>
    </subcellularLocation>
</comment>
<sequence length="155" mass="17997">MKTAIDKILEWAVTISFMLMILTVVIQVVGRYALPWSPHWTEEMARFCFIYMVSLGAGLAVKERAYINVSIFLDGLNSKWKIWMDSIILFSIMVLMLFMLVFSIPLLKIVSLQDSASMRINMGFIYFSMTCMSFFVAYYSLLELMKNLGKILRNR</sequence>
<evidence type="ECO:0000256" key="7">
    <source>
        <dbReference type="ARBA" id="ARBA00023136"/>
    </source>
</evidence>
<name>A0A9X2SZT6_9BACT</name>
<dbReference type="GO" id="GO:0005886">
    <property type="term" value="C:plasma membrane"/>
    <property type="evidence" value="ECO:0007669"/>
    <property type="project" value="UniProtKB-SubCell"/>
</dbReference>
<evidence type="ECO:0000256" key="4">
    <source>
        <dbReference type="ARBA" id="ARBA00022519"/>
    </source>
</evidence>
<keyword evidence="3" id="KW-1003">Cell membrane</keyword>
<keyword evidence="5 9" id="KW-0812">Transmembrane</keyword>
<dbReference type="Pfam" id="PF04290">
    <property type="entry name" value="DctQ"/>
    <property type="match status" value="1"/>
</dbReference>
<dbReference type="InterPro" id="IPR007387">
    <property type="entry name" value="TRAP_DctQ"/>
</dbReference>
<keyword evidence="7 9" id="KW-0472">Membrane</keyword>
<evidence type="ECO:0000313" key="11">
    <source>
        <dbReference type="EMBL" id="MCR9016864.1"/>
    </source>
</evidence>
<feature type="transmembrane region" description="Helical" evidence="9">
    <location>
        <begin position="44"/>
        <end position="61"/>
    </location>
</feature>
<dbReference type="EMBL" id="JANSUY010000020">
    <property type="protein sequence ID" value="MCR9016864.1"/>
    <property type="molecule type" value="Genomic_DNA"/>
</dbReference>
<dbReference type="PANTHER" id="PTHR35011:SF2">
    <property type="entry name" value="2,3-DIKETO-L-GULONATE TRAP TRANSPORTER SMALL PERMEASE PROTEIN YIAM"/>
    <property type="match status" value="1"/>
</dbReference>
<evidence type="ECO:0000313" key="12">
    <source>
        <dbReference type="Proteomes" id="UP001142175"/>
    </source>
</evidence>
<protein>
    <submittedName>
        <fullName evidence="11">TRAP transporter small permease</fullName>
    </submittedName>
</protein>
<keyword evidence="2" id="KW-0813">Transport</keyword>
<evidence type="ECO:0000256" key="8">
    <source>
        <dbReference type="ARBA" id="ARBA00038436"/>
    </source>
</evidence>
<comment type="caution">
    <text evidence="11">The sequence shown here is derived from an EMBL/GenBank/DDBJ whole genome shotgun (WGS) entry which is preliminary data.</text>
</comment>
<gene>
    <name evidence="11" type="ORF">NU887_17660</name>
</gene>
<dbReference type="GO" id="GO:0022857">
    <property type="term" value="F:transmembrane transporter activity"/>
    <property type="evidence" value="ECO:0007669"/>
    <property type="project" value="TreeGrafter"/>
</dbReference>
<comment type="similarity">
    <text evidence="8">Belongs to the TRAP transporter small permease family.</text>
</comment>
<feature type="transmembrane region" description="Helical" evidence="9">
    <location>
        <begin position="82"/>
        <end position="104"/>
    </location>
</feature>
<proteinExistence type="inferred from homology"/>
<keyword evidence="4" id="KW-0997">Cell inner membrane</keyword>
<reference evidence="11" key="1">
    <citation type="submission" date="2022-08" db="EMBL/GenBank/DDBJ databases">
        <authorList>
            <person name="Zhang D."/>
        </authorList>
    </citation>
    <scope>NUCLEOTIDE SEQUENCE</scope>
    <source>
        <strain evidence="11">XJ19-11</strain>
    </source>
</reference>
<evidence type="ECO:0000256" key="9">
    <source>
        <dbReference type="SAM" id="Phobius"/>
    </source>
</evidence>
<dbReference type="AlphaFoldDB" id="A0A9X2SZT6"/>
<evidence type="ECO:0000256" key="2">
    <source>
        <dbReference type="ARBA" id="ARBA00022448"/>
    </source>
</evidence>